<accession>A0A833GZN4</accession>
<dbReference type="CDD" id="cd01066">
    <property type="entry name" value="APP_MetAP"/>
    <property type="match status" value="1"/>
</dbReference>
<evidence type="ECO:0000313" key="3">
    <source>
        <dbReference type="Proteomes" id="UP000460298"/>
    </source>
</evidence>
<dbReference type="Proteomes" id="UP000460298">
    <property type="component" value="Unassembled WGS sequence"/>
</dbReference>
<keyword evidence="2" id="KW-0378">Hydrolase</keyword>
<protein>
    <submittedName>
        <fullName evidence="2">Aminopeptidase P family protein</fullName>
    </submittedName>
</protein>
<dbReference type="InterPro" id="IPR000994">
    <property type="entry name" value="Pept_M24"/>
</dbReference>
<dbReference type="Gene3D" id="3.90.230.10">
    <property type="entry name" value="Creatinase/methionine aminopeptidase superfamily"/>
    <property type="match status" value="1"/>
</dbReference>
<sequence>MPSSDTLHGLIAAEQDAIRLFDLIEQRQILKPGQTEEQATQAIFDLARTEMGVQRYWHKRIVRSGPNSVLPYDHNPPDRVIQEDDIAWIDLGPVFAERTAEGEIEFEADVGRTYVFGGDERKHRLKSDTEQAWHRCADAFRANPLITGAELFALACELARQSGWQFGNRIAGHLVDAFPHVKWHGSDDVQYICAENPHPLRSMRNGKHRFWILEMHFVDEERQMGAFFEQLFVDGPASA</sequence>
<evidence type="ECO:0000259" key="1">
    <source>
        <dbReference type="Pfam" id="PF00557"/>
    </source>
</evidence>
<dbReference type="GO" id="GO:0004177">
    <property type="term" value="F:aminopeptidase activity"/>
    <property type="evidence" value="ECO:0007669"/>
    <property type="project" value="UniProtKB-KW"/>
</dbReference>
<proteinExistence type="predicted"/>
<dbReference type="InterPro" id="IPR036005">
    <property type="entry name" value="Creatinase/aminopeptidase-like"/>
</dbReference>
<organism evidence="2 3">
    <name type="scientific">Leptonema illini</name>
    <dbReference type="NCBI Taxonomy" id="183"/>
    <lineage>
        <taxon>Bacteria</taxon>
        <taxon>Pseudomonadati</taxon>
        <taxon>Spirochaetota</taxon>
        <taxon>Spirochaetia</taxon>
        <taxon>Leptospirales</taxon>
        <taxon>Leptospiraceae</taxon>
        <taxon>Leptonema</taxon>
    </lineage>
</organism>
<gene>
    <name evidence="2" type="ORF">F9K24_15505</name>
</gene>
<comment type="caution">
    <text evidence="2">The sequence shown here is derived from an EMBL/GenBank/DDBJ whole genome shotgun (WGS) entry which is preliminary data.</text>
</comment>
<name>A0A833GZN4_9LEPT</name>
<dbReference type="AlphaFoldDB" id="A0A833GZN4"/>
<reference evidence="2 3" key="1">
    <citation type="submission" date="2019-10" db="EMBL/GenBank/DDBJ databases">
        <title>Extracellular Electron Transfer in a Candidatus Methanoperedens spp. Enrichment Culture.</title>
        <authorList>
            <person name="Berger S."/>
            <person name="Rangel Shaw D."/>
            <person name="Berben T."/>
            <person name="In 'T Zandt M."/>
            <person name="Frank J."/>
            <person name="Reimann J."/>
            <person name="Jetten M.S.M."/>
            <person name="Welte C.U."/>
        </authorList>
    </citation>
    <scope>NUCLEOTIDE SEQUENCE [LARGE SCALE GENOMIC DNA]</scope>
    <source>
        <strain evidence="2">SB12</strain>
    </source>
</reference>
<keyword evidence="2" id="KW-0031">Aminopeptidase</keyword>
<keyword evidence="2" id="KW-0645">Protease</keyword>
<dbReference type="Pfam" id="PF00557">
    <property type="entry name" value="Peptidase_M24"/>
    <property type="match status" value="1"/>
</dbReference>
<dbReference type="SUPFAM" id="SSF55920">
    <property type="entry name" value="Creatinase/aminopeptidase"/>
    <property type="match status" value="1"/>
</dbReference>
<feature type="domain" description="Peptidase M24" evidence="1">
    <location>
        <begin position="28"/>
        <end position="181"/>
    </location>
</feature>
<dbReference type="EMBL" id="WBUI01000017">
    <property type="protein sequence ID" value="KAB2930868.1"/>
    <property type="molecule type" value="Genomic_DNA"/>
</dbReference>
<evidence type="ECO:0000313" key="2">
    <source>
        <dbReference type="EMBL" id="KAB2930868.1"/>
    </source>
</evidence>